<sequence length="222" mass="25402">MSYLIVQLGTPFEQGAIIPLTKSETIMGRKVHQWRPDIIFENIFVSRRHATITKQGERYVIKDLGSKHGTYVNNNRLIDAKEYHLQNKDQIHLSDGVIKLTFTTELIDQTSDFTALQDMPDTNRGLELVPNFHQVTVNGATASFSPKEYRCIEPLLENIDQFISKDDIKKAAWPERSFTEGDVPDVTTEELNAVIYRIRKKIDNHISIENIRGLGYVASLKE</sequence>
<dbReference type="Pfam" id="PF00486">
    <property type="entry name" value="Trans_reg_C"/>
    <property type="match status" value="1"/>
</dbReference>
<dbReference type="InterPro" id="IPR000253">
    <property type="entry name" value="FHA_dom"/>
</dbReference>
<dbReference type="STRING" id="1385514.N782_11035"/>
<evidence type="ECO:0000256" key="1">
    <source>
        <dbReference type="ARBA" id="ARBA00023015"/>
    </source>
</evidence>
<organism evidence="7 8">
    <name type="scientific">Pontibacillus yanchengensis Y32</name>
    <dbReference type="NCBI Taxonomy" id="1385514"/>
    <lineage>
        <taxon>Bacteria</taxon>
        <taxon>Bacillati</taxon>
        <taxon>Bacillota</taxon>
        <taxon>Bacilli</taxon>
        <taxon>Bacillales</taxon>
        <taxon>Bacillaceae</taxon>
        <taxon>Pontibacillus</taxon>
    </lineage>
</organism>
<dbReference type="GO" id="GO:0006355">
    <property type="term" value="P:regulation of DNA-templated transcription"/>
    <property type="evidence" value="ECO:0007669"/>
    <property type="project" value="InterPro"/>
</dbReference>
<dbReference type="RefSeq" id="WP_052111293.1">
    <property type="nucleotide sequence ID" value="NZ_AVBF01000025.1"/>
</dbReference>
<dbReference type="Pfam" id="PF00498">
    <property type="entry name" value="FHA"/>
    <property type="match status" value="1"/>
</dbReference>
<keyword evidence="2 4" id="KW-0238">DNA-binding</keyword>
<feature type="DNA-binding region" description="OmpR/PhoB-type" evidence="4">
    <location>
        <begin position="117"/>
        <end position="220"/>
    </location>
</feature>
<dbReference type="eggNOG" id="COG3710">
    <property type="taxonomic scope" value="Bacteria"/>
</dbReference>
<dbReference type="CDD" id="cd00383">
    <property type="entry name" value="trans_reg_C"/>
    <property type="match status" value="1"/>
</dbReference>
<keyword evidence="1" id="KW-0805">Transcription regulation</keyword>
<dbReference type="PROSITE" id="PS50006">
    <property type="entry name" value="FHA_DOMAIN"/>
    <property type="match status" value="1"/>
</dbReference>
<dbReference type="Gene3D" id="2.60.200.20">
    <property type="match status" value="1"/>
</dbReference>
<dbReference type="InterPro" id="IPR036388">
    <property type="entry name" value="WH-like_DNA-bd_sf"/>
</dbReference>
<proteinExistence type="predicted"/>
<dbReference type="SUPFAM" id="SSF46894">
    <property type="entry name" value="C-terminal effector domain of the bipartite response regulators"/>
    <property type="match status" value="1"/>
</dbReference>
<evidence type="ECO:0000259" key="5">
    <source>
        <dbReference type="PROSITE" id="PS50006"/>
    </source>
</evidence>
<protein>
    <submittedName>
        <fullName evidence="7">CadC family transcriptional regulator</fullName>
    </submittedName>
</protein>
<dbReference type="Proteomes" id="UP000030147">
    <property type="component" value="Unassembled WGS sequence"/>
</dbReference>
<accession>A0A0A2TAV3</accession>
<dbReference type="SMART" id="SM00862">
    <property type="entry name" value="Trans_reg_C"/>
    <property type="match status" value="1"/>
</dbReference>
<dbReference type="SUPFAM" id="SSF49879">
    <property type="entry name" value="SMAD/FHA domain"/>
    <property type="match status" value="1"/>
</dbReference>
<reference evidence="7 8" key="1">
    <citation type="journal article" date="2015" name="Stand. Genomic Sci.">
        <title>High quality draft genome sequence of the moderately halophilic bacterium Pontibacillus yanchengensis Y32(T) and comparison among Pontibacillus genomes.</title>
        <authorList>
            <person name="Huang J."/>
            <person name="Qiao Z.X."/>
            <person name="Tang J.W."/>
            <person name="Wang G."/>
        </authorList>
    </citation>
    <scope>NUCLEOTIDE SEQUENCE [LARGE SCALE GENOMIC DNA]</scope>
    <source>
        <strain evidence="7 8">Y32</strain>
    </source>
</reference>
<gene>
    <name evidence="7" type="ORF">N782_11035</name>
</gene>
<name>A0A0A2TAV3_9BACI</name>
<evidence type="ECO:0000256" key="4">
    <source>
        <dbReference type="PROSITE-ProRule" id="PRU01091"/>
    </source>
</evidence>
<dbReference type="GO" id="GO:0003677">
    <property type="term" value="F:DNA binding"/>
    <property type="evidence" value="ECO:0007669"/>
    <property type="project" value="UniProtKB-UniRule"/>
</dbReference>
<feature type="domain" description="FHA" evidence="5">
    <location>
        <begin position="25"/>
        <end position="77"/>
    </location>
</feature>
<keyword evidence="3" id="KW-0804">Transcription</keyword>
<dbReference type="InterPro" id="IPR008984">
    <property type="entry name" value="SMAD_FHA_dom_sf"/>
</dbReference>
<keyword evidence="8" id="KW-1185">Reference proteome</keyword>
<evidence type="ECO:0000259" key="6">
    <source>
        <dbReference type="PROSITE" id="PS51755"/>
    </source>
</evidence>
<dbReference type="PROSITE" id="PS51755">
    <property type="entry name" value="OMPR_PHOB"/>
    <property type="match status" value="1"/>
</dbReference>
<evidence type="ECO:0000313" key="7">
    <source>
        <dbReference type="EMBL" id="KGP72684.1"/>
    </source>
</evidence>
<evidence type="ECO:0000256" key="2">
    <source>
        <dbReference type="ARBA" id="ARBA00023125"/>
    </source>
</evidence>
<dbReference type="CDD" id="cd00060">
    <property type="entry name" value="FHA"/>
    <property type="match status" value="1"/>
</dbReference>
<dbReference type="SMART" id="SM00240">
    <property type="entry name" value="FHA"/>
    <property type="match status" value="1"/>
</dbReference>
<dbReference type="AlphaFoldDB" id="A0A0A2TAV3"/>
<dbReference type="InterPro" id="IPR016032">
    <property type="entry name" value="Sig_transdc_resp-reg_C-effctor"/>
</dbReference>
<dbReference type="eggNOG" id="COG1716">
    <property type="taxonomic scope" value="Bacteria"/>
</dbReference>
<dbReference type="GO" id="GO:0000160">
    <property type="term" value="P:phosphorelay signal transduction system"/>
    <property type="evidence" value="ECO:0007669"/>
    <property type="project" value="InterPro"/>
</dbReference>
<dbReference type="InterPro" id="IPR001867">
    <property type="entry name" value="OmpR/PhoB-type_DNA-bd"/>
</dbReference>
<evidence type="ECO:0000313" key="8">
    <source>
        <dbReference type="Proteomes" id="UP000030147"/>
    </source>
</evidence>
<feature type="domain" description="OmpR/PhoB-type" evidence="6">
    <location>
        <begin position="117"/>
        <end position="220"/>
    </location>
</feature>
<evidence type="ECO:0000256" key="3">
    <source>
        <dbReference type="ARBA" id="ARBA00023163"/>
    </source>
</evidence>
<dbReference type="OrthoDB" id="1683123at2"/>
<dbReference type="EMBL" id="AVBF01000025">
    <property type="protein sequence ID" value="KGP72684.1"/>
    <property type="molecule type" value="Genomic_DNA"/>
</dbReference>
<dbReference type="Gene3D" id="1.10.10.10">
    <property type="entry name" value="Winged helix-like DNA-binding domain superfamily/Winged helix DNA-binding domain"/>
    <property type="match status" value="1"/>
</dbReference>
<comment type="caution">
    <text evidence="7">The sequence shown here is derived from an EMBL/GenBank/DDBJ whole genome shotgun (WGS) entry which is preliminary data.</text>
</comment>